<gene>
    <name evidence="2" type="ORF">FB45DRAFT_861251</name>
</gene>
<keyword evidence="3" id="KW-1185">Reference proteome</keyword>
<feature type="region of interest" description="Disordered" evidence="1">
    <location>
        <begin position="1"/>
        <end position="30"/>
    </location>
</feature>
<evidence type="ECO:0000256" key="1">
    <source>
        <dbReference type="SAM" id="MobiDB-lite"/>
    </source>
</evidence>
<feature type="region of interest" description="Disordered" evidence="1">
    <location>
        <begin position="117"/>
        <end position="142"/>
    </location>
</feature>
<protein>
    <submittedName>
        <fullName evidence="2">Uncharacterized protein</fullName>
    </submittedName>
</protein>
<evidence type="ECO:0000313" key="3">
    <source>
        <dbReference type="Proteomes" id="UP001221142"/>
    </source>
</evidence>
<dbReference type="Proteomes" id="UP001221142">
    <property type="component" value="Unassembled WGS sequence"/>
</dbReference>
<feature type="compositionally biased region" description="Low complexity" evidence="1">
    <location>
        <begin position="127"/>
        <end position="138"/>
    </location>
</feature>
<reference evidence="2" key="1">
    <citation type="submission" date="2023-03" db="EMBL/GenBank/DDBJ databases">
        <title>Massive genome expansion in bonnet fungi (Mycena s.s.) driven by repeated elements and novel gene families across ecological guilds.</title>
        <authorList>
            <consortium name="Lawrence Berkeley National Laboratory"/>
            <person name="Harder C.B."/>
            <person name="Miyauchi S."/>
            <person name="Viragh M."/>
            <person name="Kuo A."/>
            <person name="Thoen E."/>
            <person name="Andreopoulos B."/>
            <person name="Lu D."/>
            <person name="Skrede I."/>
            <person name="Drula E."/>
            <person name="Henrissat B."/>
            <person name="Morin E."/>
            <person name="Kohler A."/>
            <person name="Barry K."/>
            <person name="LaButti K."/>
            <person name="Morin E."/>
            <person name="Salamov A."/>
            <person name="Lipzen A."/>
            <person name="Mereny Z."/>
            <person name="Hegedus B."/>
            <person name="Baldrian P."/>
            <person name="Stursova M."/>
            <person name="Weitz H."/>
            <person name="Taylor A."/>
            <person name="Grigoriev I.V."/>
            <person name="Nagy L.G."/>
            <person name="Martin F."/>
            <person name="Kauserud H."/>
        </authorList>
    </citation>
    <scope>NUCLEOTIDE SEQUENCE</scope>
    <source>
        <strain evidence="2">9284</strain>
    </source>
</reference>
<organism evidence="2 3">
    <name type="scientific">Roridomyces roridus</name>
    <dbReference type="NCBI Taxonomy" id="1738132"/>
    <lineage>
        <taxon>Eukaryota</taxon>
        <taxon>Fungi</taxon>
        <taxon>Dikarya</taxon>
        <taxon>Basidiomycota</taxon>
        <taxon>Agaricomycotina</taxon>
        <taxon>Agaricomycetes</taxon>
        <taxon>Agaricomycetidae</taxon>
        <taxon>Agaricales</taxon>
        <taxon>Marasmiineae</taxon>
        <taxon>Mycenaceae</taxon>
        <taxon>Roridomyces</taxon>
    </lineage>
</organism>
<dbReference type="EMBL" id="JARKIF010000003">
    <property type="protein sequence ID" value="KAJ7643627.1"/>
    <property type="molecule type" value="Genomic_DNA"/>
</dbReference>
<feature type="compositionally biased region" description="Basic and acidic residues" evidence="1">
    <location>
        <begin position="17"/>
        <end position="30"/>
    </location>
</feature>
<dbReference type="AlphaFoldDB" id="A0AAD7CA32"/>
<accession>A0AAD7CA32</accession>
<evidence type="ECO:0000313" key="2">
    <source>
        <dbReference type="EMBL" id="KAJ7643627.1"/>
    </source>
</evidence>
<sequence length="253" mass="28257">MRGLGGRGGLHSIRNQCKPDSESSAEDQRKIEEKIGKKIDRIKNSRQAHHENRLRLHSTNSADTPIPEWDRHRLADGGIFSAPMSAITVPQSVCGAKHQPPFLSHYLPRAYLDPAKCRPRHQPRQCPSMSPRRPTSPRVWIGRTGTAPHVVATTPFDRRLIFDASEPRLCPNELERLSAALLALPFPLRLLPDPSVLPRGPTTVLRIVLATPVTLSPRRSTPLSKRTDGLQGHHGLVLYCCTTVVSMEAWRWA</sequence>
<comment type="caution">
    <text evidence="2">The sequence shown here is derived from an EMBL/GenBank/DDBJ whole genome shotgun (WGS) entry which is preliminary data.</text>
</comment>
<proteinExistence type="predicted"/>
<name>A0AAD7CA32_9AGAR</name>